<protein>
    <submittedName>
        <fullName evidence="1">Uncharacterized protein</fullName>
    </submittedName>
</protein>
<evidence type="ECO:0000313" key="1">
    <source>
        <dbReference type="EMBL" id="SVE11076.1"/>
    </source>
</evidence>
<proteinExistence type="predicted"/>
<sequence length="41" mass="4581">MRGVILDSDSFDRGDLDTAALDACLDHWARYRSTLPGEVLE</sequence>
<gene>
    <name evidence="1" type="ORF">METZ01_LOCUS463930</name>
</gene>
<dbReference type="EMBL" id="UINC01194807">
    <property type="protein sequence ID" value="SVE11076.1"/>
    <property type="molecule type" value="Genomic_DNA"/>
</dbReference>
<name>A0A383AT07_9ZZZZ</name>
<accession>A0A383AT07</accession>
<reference evidence="1" key="1">
    <citation type="submission" date="2018-05" db="EMBL/GenBank/DDBJ databases">
        <authorList>
            <person name="Lanie J.A."/>
            <person name="Ng W.-L."/>
            <person name="Kazmierczak K.M."/>
            <person name="Andrzejewski T.M."/>
            <person name="Davidsen T.M."/>
            <person name="Wayne K.J."/>
            <person name="Tettelin H."/>
            <person name="Glass J.I."/>
            <person name="Rusch D."/>
            <person name="Podicherti R."/>
            <person name="Tsui H.-C.T."/>
            <person name="Winkler M.E."/>
        </authorList>
    </citation>
    <scope>NUCLEOTIDE SEQUENCE</scope>
</reference>
<dbReference type="AlphaFoldDB" id="A0A383AT07"/>
<organism evidence="1">
    <name type="scientific">marine metagenome</name>
    <dbReference type="NCBI Taxonomy" id="408172"/>
    <lineage>
        <taxon>unclassified sequences</taxon>
        <taxon>metagenomes</taxon>
        <taxon>ecological metagenomes</taxon>
    </lineage>
</organism>
<feature type="non-terminal residue" evidence="1">
    <location>
        <position position="41"/>
    </location>
</feature>